<dbReference type="Gene3D" id="3.60.10.10">
    <property type="entry name" value="Endonuclease/exonuclease/phosphatase"/>
    <property type="match status" value="1"/>
</dbReference>
<protein>
    <recommendedName>
        <fullName evidence="3">Endonuclease/exonuclease/phosphatase domain-containing protein</fullName>
    </recommendedName>
</protein>
<sequence>MEVKDFLMGPQLLLLNEKKSPPTFEQRGTKGWPDLSITKGPELTTTCNRKVLYEFSHSDHKYIETDIMINQTKNNYLRFKSANGVTIKR</sequence>
<dbReference type="EMBL" id="BGPR01052349">
    <property type="protein sequence ID" value="GBO29193.1"/>
    <property type="molecule type" value="Genomic_DNA"/>
</dbReference>
<organism evidence="1 2">
    <name type="scientific">Araneus ventricosus</name>
    <name type="common">Orbweaver spider</name>
    <name type="synonym">Epeira ventricosa</name>
    <dbReference type="NCBI Taxonomy" id="182803"/>
    <lineage>
        <taxon>Eukaryota</taxon>
        <taxon>Metazoa</taxon>
        <taxon>Ecdysozoa</taxon>
        <taxon>Arthropoda</taxon>
        <taxon>Chelicerata</taxon>
        <taxon>Arachnida</taxon>
        <taxon>Araneae</taxon>
        <taxon>Araneomorphae</taxon>
        <taxon>Entelegynae</taxon>
        <taxon>Araneoidea</taxon>
        <taxon>Araneidae</taxon>
        <taxon>Araneus</taxon>
    </lineage>
</organism>
<accession>A0A4Y2VUV1</accession>
<reference evidence="1 2" key="1">
    <citation type="journal article" date="2019" name="Sci. Rep.">
        <title>Orb-weaving spider Araneus ventricosus genome elucidates the spidroin gene catalogue.</title>
        <authorList>
            <person name="Kono N."/>
            <person name="Nakamura H."/>
            <person name="Ohtoshi R."/>
            <person name="Moran D.A.P."/>
            <person name="Shinohara A."/>
            <person name="Yoshida Y."/>
            <person name="Fujiwara M."/>
            <person name="Mori M."/>
            <person name="Tomita M."/>
            <person name="Arakawa K."/>
        </authorList>
    </citation>
    <scope>NUCLEOTIDE SEQUENCE [LARGE SCALE GENOMIC DNA]</scope>
</reference>
<keyword evidence="2" id="KW-1185">Reference proteome</keyword>
<evidence type="ECO:0008006" key="3">
    <source>
        <dbReference type="Google" id="ProtNLM"/>
    </source>
</evidence>
<name>A0A4Y2VUV1_ARAVE</name>
<dbReference type="AlphaFoldDB" id="A0A4Y2VUV1"/>
<proteinExistence type="predicted"/>
<evidence type="ECO:0000313" key="1">
    <source>
        <dbReference type="EMBL" id="GBO29193.1"/>
    </source>
</evidence>
<gene>
    <name evidence="1" type="ORF">AVEN_102751_1</name>
</gene>
<evidence type="ECO:0000313" key="2">
    <source>
        <dbReference type="Proteomes" id="UP000499080"/>
    </source>
</evidence>
<comment type="caution">
    <text evidence="1">The sequence shown here is derived from an EMBL/GenBank/DDBJ whole genome shotgun (WGS) entry which is preliminary data.</text>
</comment>
<dbReference type="Proteomes" id="UP000499080">
    <property type="component" value="Unassembled WGS sequence"/>
</dbReference>
<dbReference type="InterPro" id="IPR036691">
    <property type="entry name" value="Endo/exonu/phosph_ase_sf"/>
</dbReference>
<dbReference type="OrthoDB" id="6469159at2759"/>